<keyword evidence="5" id="KW-1278">Translocase</keyword>
<dbReference type="PROSITE" id="PS50893">
    <property type="entry name" value="ABC_TRANSPORTER_2"/>
    <property type="match status" value="1"/>
</dbReference>
<dbReference type="PANTHER" id="PTHR42794">
    <property type="entry name" value="HEMIN IMPORT ATP-BINDING PROTEIN HMUV"/>
    <property type="match status" value="1"/>
</dbReference>
<evidence type="ECO:0000256" key="1">
    <source>
        <dbReference type="ARBA" id="ARBA00005417"/>
    </source>
</evidence>
<evidence type="ECO:0000313" key="9">
    <source>
        <dbReference type="Proteomes" id="UP000001741"/>
    </source>
</evidence>
<evidence type="ECO:0000256" key="6">
    <source>
        <dbReference type="ARBA" id="ARBA00037066"/>
    </source>
</evidence>
<evidence type="ECO:0000313" key="8">
    <source>
        <dbReference type="EMBL" id="CAP01290.1"/>
    </source>
</evidence>
<dbReference type="BioCyc" id="ABAU509170:GCL9-1603-MONOMER"/>
<feature type="domain" description="ABC transporter" evidence="7">
    <location>
        <begin position="4"/>
        <end position="237"/>
    </location>
</feature>
<dbReference type="Pfam" id="PF00005">
    <property type="entry name" value="ABC_tran"/>
    <property type="match status" value="1"/>
</dbReference>
<dbReference type="InterPro" id="IPR003593">
    <property type="entry name" value="AAA+_ATPase"/>
</dbReference>
<dbReference type="AlphaFoldDB" id="B0VPQ7"/>
<evidence type="ECO:0000256" key="2">
    <source>
        <dbReference type="ARBA" id="ARBA00022448"/>
    </source>
</evidence>
<comment type="function">
    <text evidence="6">Part of the ABC transporter complex HmuTUV involved in hemin import. Responsible for energy coupling to the transport system.</text>
</comment>
<dbReference type="PANTHER" id="PTHR42794:SF1">
    <property type="entry name" value="HEMIN IMPORT ATP-BINDING PROTEIN HMUV"/>
    <property type="match status" value="1"/>
</dbReference>
<dbReference type="KEGG" id="abm:ABSDF1955"/>
<dbReference type="CDD" id="cd03214">
    <property type="entry name" value="ABC_Iron-Siderophores_B12_Hemin"/>
    <property type="match status" value="1"/>
</dbReference>
<evidence type="ECO:0000256" key="4">
    <source>
        <dbReference type="ARBA" id="ARBA00022840"/>
    </source>
</evidence>
<evidence type="ECO:0000256" key="3">
    <source>
        <dbReference type="ARBA" id="ARBA00022741"/>
    </source>
</evidence>
<dbReference type="HOGENOM" id="CLU_000604_1_11_6"/>
<dbReference type="InterPro" id="IPR003439">
    <property type="entry name" value="ABC_transporter-like_ATP-bd"/>
</dbReference>
<dbReference type="PROSITE" id="PS00211">
    <property type="entry name" value="ABC_TRANSPORTER_1"/>
    <property type="match status" value="1"/>
</dbReference>
<keyword evidence="2" id="KW-0813">Transport</keyword>
<evidence type="ECO:0000256" key="5">
    <source>
        <dbReference type="ARBA" id="ARBA00022967"/>
    </source>
</evidence>
<protein>
    <submittedName>
        <fullName evidence="8">Iron transport protein (ABC superfamily, ATP-bind)</fullName>
    </submittedName>
</protein>
<accession>B0VPQ7</accession>
<evidence type="ECO:0000259" key="7">
    <source>
        <dbReference type="PROSITE" id="PS50893"/>
    </source>
</evidence>
<proteinExistence type="inferred from homology"/>
<sequence>MGMIQIDQLNYAYGHKQVLKNIHLEFPENQFSVILGRNGCGKSTLFKLMAGLEPVKDGLIRYSGKPLADFKGKDRAALLGFLPQFHKTVFPFLVKDVVITGRAAFSRYRPSKSDWERVDQALLDLDIEHLRDRPYTELSGGERQLVMIARILVQAPKVILLDEPTNHLDVYYQSYLMKKLRQLSRQNFTVIAIMHDPNLAFLFADHLFFMRQHEVVKPESKTRITDPKFLKSVYDVEFHEAMIQDKTIVIPDHSWL</sequence>
<dbReference type="InterPro" id="IPR017871">
    <property type="entry name" value="ABC_transporter-like_CS"/>
</dbReference>
<dbReference type="InterPro" id="IPR027417">
    <property type="entry name" value="P-loop_NTPase"/>
</dbReference>
<dbReference type="SUPFAM" id="SSF52540">
    <property type="entry name" value="P-loop containing nucleoside triphosphate hydrolases"/>
    <property type="match status" value="1"/>
</dbReference>
<keyword evidence="3" id="KW-0547">Nucleotide-binding</keyword>
<dbReference type="GO" id="GO:0016887">
    <property type="term" value="F:ATP hydrolysis activity"/>
    <property type="evidence" value="ECO:0007669"/>
    <property type="project" value="InterPro"/>
</dbReference>
<gene>
    <name evidence="8" type="ordered locus">ABSDF1955</name>
</gene>
<comment type="similarity">
    <text evidence="1">Belongs to the ABC transporter superfamily.</text>
</comment>
<name>B0VPQ7_ACIBS</name>
<keyword evidence="4" id="KW-0067">ATP-binding</keyword>
<dbReference type="FunFam" id="3.40.50.300:FF:000134">
    <property type="entry name" value="Iron-enterobactin ABC transporter ATP-binding protein"/>
    <property type="match status" value="1"/>
</dbReference>
<organism evidence="8 9">
    <name type="scientific">Acinetobacter baumannii (strain SDF)</name>
    <dbReference type="NCBI Taxonomy" id="509170"/>
    <lineage>
        <taxon>Bacteria</taxon>
        <taxon>Pseudomonadati</taxon>
        <taxon>Pseudomonadota</taxon>
        <taxon>Gammaproteobacteria</taxon>
        <taxon>Moraxellales</taxon>
        <taxon>Moraxellaceae</taxon>
        <taxon>Acinetobacter</taxon>
        <taxon>Acinetobacter calcoaceticus/baumannii complex</taxon>
    </lineage>
</organism>
<reference evidence="8 9" key="1">
    <citation type="journal article" date="2008" name="PLoS ONE">
        <title>Comparative analysis of Acinetobacters: three genomes for three lifestyles.</title>
        <authorList>
            <person name="Vallenet D."/>
            <person name="Nordmann P."/>
            <person name="Barbe V."/>
            <person name="Poirel L."/>
            <person name="Mangenot S."/>
            <person name="Bataille E."/>
            <person name="Dossat C."/>
            <person name="Gas S."/>
            <person name="Kreimeyer A."/>
            <person name="Lenoble P."/>
            <person name="Oztas S."/>
            <person name="Poulain J."/>
            <person name="Segurens B."/>
            <person name="Robert C."/>
            <person name="Abergel C."/>
            <person name="Claverie J.M."/>
            <person name="Raoult D."/>
            <person name="Medigue C."/>
            <person name="Weissenbach J."/>
            <person name="Cruveiller S."/>
        </authorList>
    </citation>
    <scope>NUCLEOTIDE SEQUENCE [LARGE SCALE GENOMIC DNA]</scope>
    <source>
        <strain evidence="8 9">SDF</strain>
    </source>
</reference>
<dbReference type="EMBL" id="CU468230">
    <property type="protein sequence ID" value="CAP01290.1"/>
    <property type="molecule type" value="Genomic_DNA"/>
</dbReference>
<dbReference type="Gene3D" id="3.40.50.300">
    <property type="entry name" value="P-loop containing nucleotide triphosphate hydrolases"/>
    <property type="match status" value="1"/>
</dbReference>
<dbReference type="SMART" id="SM00382">
    <property type="entry name" value="AAA"/>
    <property type="match status" value="1"/>
</dbReference>
<dbReference type="Proteomes" id="UP000001741">
    <property type="component" value="Chromosome"/>
</dbReference>
<dbReference type="GO" id="GO:0005524">
    <property type="term" value="F:ATP binding"/>
    <property type="evidence" value="ECO:0007669"/>
    <property type="project" value="UniProtKB-KW"/>
</dbReference>